<evidence type="ECO:0000313" key="2">
    <source>
        <dbReference type="EMBL" id="MBP3959467.1"/>
    </source>
</evidence>
<dbReference type="RefSeq" id="WP_210660126.1">
    <property type="nucleotide sequence ID" value="NZ_JAGKQQ010000001.1"/>
</dbReference>
<gene>
    <name evidence="2" type="ORF">J8F10_29840</name>
</gene>
<accession>A0ABS5C0F5</accession>
<feature type="region of interest" description="Disordered" evidence="1">
    <location>
        <begin position="456"/>
        <end position="485"/>
    </location>
</feature>
<name>A0ABS5C0F5_9BACT</name>
<dbReference type="Proteomes" id="UP000676565">
    <property type="component" value="Unassembled WGS sequence"/>
</dbReference>
<evidence type="ECO:0000256" key="1">
    <source>
        <dbReference type="SAM" id="MobiDB-lite"/>
    </source>
</evidence>
<sequence length="547" mass="58022">MTSREQTLALLLIGLMVLGVGAAGGYLLIWSPLQQQKAAEETIQKEIDDLEKDERAQVASAKKLAAARTRSLPADADLAKGEYVVALGRLLDAAGAPKGYTISWKVVDNTARQVPEISKGKPVYTRIAYAVQIKKADMWVVKDFLKGYYELGLLHQITHFSIKKEDEGAKGTGKRNDLTVDLTTEAIIVDGAENRKTLLQIPTAFGAIGGGGLYATMTSQKEYGRGISPQVLNSVLAKGRDYSLIVLKDPFNGPLAPPPAFKLSPIKDVKIVQDEKPSPVKVAVSGEGAVGTKVTAIASGTLFPSGALKVDPKALAIELPKTSASEGTETISVIATSADGKVEKTSFKISVEAAKVASNVEDKRPEVDAAIILTMVTFRSDGTASAAIRDAANRQRYEIDVNGKKVVVSKYYYIKDKKKEDDTDAHGVLVISDDNSKTKRTFKVVAVEGDALVLEDQKPTAAAKPKAGPTNWPGKGGPPKQGPANPITAIAGNMAAGVASTPAKLYRWTVGQSLATITLIPDPEAKKILKQAADNGPMVEVAAISNP</sequence>
<evidence type="ECO:0008006" key="4">
    <source>
        <dbReference type="Google" id="ProtNLM"/>
    </source>
</evidence>
<protein>
    <recommendedName>
        <fullName evidence="4">IPT/TIG domain-containing protein</fullName>
    </recommendedName>
</protein>
<reference evidence="2 3" key="1">
    <citation type="submission" date="2021-04" db="EMBL/GenBank/DDBJ databases">
        <authorList>
            <person name="Ivanova A."/>
        </authorList>
    </citation>
    <scope>NUCLEOTIDE SEQUENCE [LARGE SCALE GENOMIC DNA]</scope>
    <source>
        <strain evidence="2 3">G18</strain>
    </source>
</reference>
<proteinExistence type="predicted"/>
<dbReference type="EMBL" id="JAGKQQ010000001">
    <property type="protein sequence ID" value="MBP3959467.1"/>
    <property type="molecule type" value="Genomic_DNA"/>
</dbReference>
<feature type="compositionally biased region" description="Low complexity" evidence="1">
    <location>
        <begin position="459"/>
        <end position="470"/>
    </location>
</feature>
<evidence type="ECO:0000313" key="3">
    <source>
        <dbReference type="Proteomes" id="UP000676565"/>
    </source>
</evidence>
<organism evidence="2 3">
    <name type="scientific">Gemmata palustris</name>
    <dbReference type="NCBI Taxonomy" id="2822762"/>
    <lineage>
        <taxon>Bacteria</taxon>
        <taxon>Pseudomonadati</taxon>
        <taxon>Planctomycetota</taxon>
        <taxon>Planctomycetia</taxon>
        <taxon>Gemmatales</taxon>
        <taxon>Gemmataceae</taxon>
        <taxon>Gemmata</taxon>
    </lineage>
</organism>
<comment type="caution">
    <text evidence="2">The sequence shown here is derived from an EMBL/GenBank/DDBJ whole genome shotgun (WGS) entry which is preliminary data.</text>
</comment>
<keyword evidence="3" id="KW-1185">Reference proteome</keyword>